<keyword evidence="4" id="KW-0227">DNA damage</keyword>
<evidence type="ECO:0000256" key="4">
    <source>
        <dbReference type="ARBA" id="ARBA00022763"/>
    </source>
</evidence>
<keyword evidence="3 9" id="KW-0808">Transferase</keyword>
<dbReference type="SUPFAM" id="SSF53155">
    <property type="entry name" value="Methylated DNA-protein cysteine methyltransferase domain"/>
    <property type="match status" value="1"/>
</dbReference>
<proteinExistence type="predicted"/>
<sequence length="161" mass="17645">MRIESTDRYAVISSPVGPIGLAESNERLVLVEFLPFSAPMQMAHGTLLQNAAYQLAAYFQDPFFIFDLPWALSVSEHQSKVLDEIATIPVGQLQTYAEISRRIHSSPRAVGGACGRNPLPLLIPCHRVVAAAGLGGFNAGRNGVDWLPIKRWLLKHEGVEI</sequence>
<evidence type="ECO:0000313" key="10">
    <source>
        <dbReference type="EMBL" id="TCU83297.1"/>
    </source>
</evidence>
<dbReference type="GO" id="GO:0006281">
    <property type="term" value="P:DNA repair"/>
    <property type="evidence" value="ECO:0007669"/>
    <property type="project" value="UniProtKB-KW"/>
</dbReference>
<dbReference type="CDD" id="cd06445">
    <property type="entry name" value="ATase"/>
    <property type="match status" value="1"/>
</dbReference>
<evidence type="ECO:0000256" key="6">
    <source>
        <dbReference type="ARBA" id="ARBA00049348"/>
    </source>
</evidence>
<gene>
    <name evidence="9" type="primary">ogt</name>
    <name evidence="10" type="ORF">EV682_11213</name>
    <name evidence="9" type="ORF">NCTC11159_04584</name>
</gene>
<dbReference type="Gene3D" id="1.10.10.10">
    <property type="entry name" value="Winged helix-like DNA-binding domain superfamily/Winged helix DNA-binding domain"/>
    <property type="match status" value="1"/>
</dbReference>
<evidence type="ECO:0000256" key="1">
    <source>
        <dbReference type="ARBA" id="ARBA00001286"/>
    </source>
</evidence>
<evidence type="ECO:0000256" key="2">
    <source>
        <dbReference type="ARBA" id="ARBA00022603"/>
    </source>
</evidence>
<evidence type="ECO:0000313" key="9">
    <source>
        <dbReference type="EMBL" id="STR45986.1"/>
    </source>
</evidence>
<dbReference type="RefSeq" id="WP_115230197.1">
    <property type="nucleotide sequence ID" value="NZ_CAWOLO010000012.1"/>
</dbReference>
<feature type="domain" description="Methylated-DNA-[protein]-cysteine S-methyltransferase DNA binding" evidence="7">
    <location>
        <begin position="77"/>
        <end position="159"/>
    </location>
</feature>
<reference evidence="10 12" key="2">
    <citation type="submission" date="2019-03" db="EMBL/GenBank/DDBJ databases">
        <title>Genomic Encyclopedia of Type Strains, Phase IV (KMG-IV): sequencing the most valuable type-strain genomes for metagenomic binning, comparative biology and taxonomic classification.</title>
        <authorList>
            <person name="Goeker M."/>
        </authorList>
    </citation>
    <scope>NUCLEOTIDE SEQUENCE [LARGE SCALE GENOMIC DNA]</scope>
    <source>
        <strain evidence="10 12">DSM 3764</strain>
    </source>
</reference>
<dbReference type="OrthoDB" id="9811249at2"/>
<dbReference type="EC" id="2.1.1.63" evidence="9"/>
<dbReference type="EMBL" id="SMBT01000012">
    <property type="protein sequence ID" value="TCU83297.1"/>
    <property type="molecule type" value="Genomic_DNA"/>
</dbReference>
<evidence type="ECO:0000259" key="7">
    <source>
        <dbReference type="Pfam" id="PF01035"/>
    </source>
</evidence>
<dbReference type="InterPro" id="IPR036217">
    <property type="entry name" value="MethylDNA_cys_MeTrfase_DNAb"/>
</dbReference>
<dbReference type="Proteomes" id="UP000255108">
    <property type="component" value="Unassembled WGS sequence"/>
</dbReference>
<dbReference type="InterPro" id="IPR036388">
    <property type="entry name" value="WH-like_DNA-bd_sf"/>
</dbReference>
<dbReference type="NCBIfam" id="TIGR00589">
    <property type="entry name" value="ogt"/>
    <property type="match status" value="1"/>
</dbReference>
<organism evidence="9 11">
    <name type="scientific">Iodobacter fluviatilis</name>
    <dbReference type="NCBI Taxonomy" id="537"/>
    <lineage>
        <taxon>Bacteria</taxon>
        <taxon>Pseudomonadati</taxon>
        <taxon>Pseudomonadota</taxon>
        <taxon>Betaproteobacteria</taxon>
        <taxon>Neisseriales</taxon>
        <taxon>Chitinibacteraceae</taxon>
        <taxon>Iodobacter</taxon>
    </lineage>
</organism>
<evidence type="ECO:0000259" key="8">
    <source>
        <dbReference type="Pfam" id="PF02870"/>
    </source>
</evidence>
<keyword evidence="2 9" id="KW-0489">Methyltransferase</keyword>
<keyword evidence="5" id="KW-0234">DNA repair</keyword>
<dbReference type="EMBL" id="UGHR01000006">
    <property type="protein sequence ID" value="STR45986.1"/>
    <property type="molecule type" value="Genomic_DNA"/>
</dbReference>
<name>A0A377T076_9NEIS</name>
<dbReference type="InterPro" id="IPR014048">
    <property type="entry name" value="MethylDNA_cys_MeTrfase_DNA-bd"/>
</dbReference>
<dbReference type="InterPro" id="IPR036631">
    <property type="entry name" value="MGMT_N_sf"/>
</dbReference>
<reference evidence="9 11" key="1">
    <citation type="submission" date="2018-06" db="EMBL/GenBank/DDBJ databases">
        <authorList>
            <consortium name="Pathogen Informatics"/>
            <person name="Doyle S."/>
        </authorList>
    </citation>
    <scope>NUCLEOTIDE SEQUENCE [LARGE SCALE GENOMIC DNA]</scope>
    <source>
        <strain evidence="9 11">NCTC11159</strain>
    </source>
</reference>
<protein>
    <submittedName>
        <fullName evidence="9">Methylated-DNA--protein-cysteine methyltransferase</fullName>
        <ecNumber evidence="9">2.1.1.63</ecNumber>
    </submittedName>
    <submittedName>
        <fullName evidence="10">Methylated-DNA-[protein]-cysteine S-methyltransferase</fullName>
    </submittedName>
</protein>
<dbReference type="PROSITE" id="PS00374">
    <property type="entry name" value="MGMT"/>
    <property type="match status" value="1"/>
</dbReference>
<dbReference type="PANTHER" id="PTHR10815">
    <property type="entry name" value="METHYLATED-DNA--PROTEIN-CYSTEINE METHYLTRANSFERASE"/>
    <property type="match status" value="1"/>
</dbReference>
<dbReference type="Gene3D" id="3.30.160.70">
    <property type="entry name" value="Methylated DNA-protein cysteine methyltransferase domain"/>
    <property type="match status" value="1"/>
</dbReference>
<dbReference type="Proteomes" id="UP000295794">
    <property type="component" value="Unassembled WGS sequence"/>
</dbReference>
<dbReference type="GO" id="GO:0003908">
    <property type="term" value="F:methylated-DNA-[protein]-cysteine S-methyltransferase activity"/>
    <property type="evidence" value="ECO:0007669"/>
    <property type="project" value="UniProtKB-EC"/>
</dbReference>
<keyword evidence="12" id="KW-1185">Reference proteome</keyword>
<dbReference type="InterPro" id="IPR001497">
    <property type="entry name" value="MethylDNA_cys_MeTrfase_AS"/>
</dbReference>
<comment type="catalytic activity">
    <reaction evidence="1">
        <text>a 4-O-methyl-thymidine in DNA + L-cysteinyl-[protein] = a thymidine in DNA + S-methyl-L-cysteinyl-[protein]</text>
        <dbReference type="Rhea" id="RHEA:53428"/>
        <dbReference type="Rhea" id="RHEA-COMP:10131"/>
        <dbReference type="Rhea" id="RHEA-COMP:10132"/>
        <dbReference type="Rhea" id="RHEA-COMP:13555"/>
        <dbReference type="Rhea" id="RHEA-COMP:13556"/>
        <dbReference type="ChEBI" id="CHEBI:29950"/>
        <dbReference type="ChEBI" id="CHEBI:82612"/>
        <dbReference type="ChEBI" id="CHEBI:137386"/>
        <dbReference type="ChEBI" id="CHEBI:137387"/>
        <dbReference type="EC" id="2.1.1.63"/>
    </reaction>
</comment>
<dbReference type="Pfam" id="PF01035">
    <property type="entry name" value="DNA_binding_1"/>
    <property type="match status" value="1"/>
</dbReference>
<feature type="domain" description="Methylguanine DNA methyltransferase ribonuclease-like" evidence="8">
    <location>
        <begin position="8"/>
        <end position="69"/>
    </location>
</feature>
<evidence type="ECO:0000313" key="11">
    <source>
        <dbReference type="Proteomes" id="UP000255108"/>
    </source>
</evidence>
<dbReference type="SUPFAM" id="SSF46767">
    <property type="entry name" value="Methylated DNA-protein cysteine methyltransferase, C-terminal domain"/>
    <property type="match status" value="1"/>
</dbReference>
<dbReference type="GO" id="GO:0032259">
    <property type="term" value="P:methylation"/>
    <property type="evidence" value="ECO:0007669"/>
    <property type="project" value="UniProtKB-KW"/>
</dbReference>
<dbReference type="PANTHER" id="PTHR10815:SF13">
    <property type="entry name" value="METHYLATED-DNA--PROTEIN-CYSTEINE METHYLTRANSFERASE"/>
    <property type="match status" value="1"/>
</dbReference>
<comment type="catalytic activity">
    <reaction evidence="6">
        <text>a 6-O-methyl-2'-deoxyguanosine in DNA + L-cysteinyl-[protein] = S-methyl-L-cysteinyl-[protein] + a 2'-deoxyguanosine in DNA</text>
        <dbReference type="Rhea" id="RHEA:24000"/>
        <dbReference type="Rhea" id="RHEA-COMP:10131"/>
        <dbReference type="Rhea" id="RHEA-COMP:10132"/>
        <dbReference type="Rhea" id="RHEA-COMP:11367"/>
        <dbReference type="Rhea" id="RHEA-COMP:11368"/>
        <dbReference type="ChEBI" id="CHEBI:29950"/>
        <dbReference type="ChEBI" id="CHEBI:82612"/>
        <dbReference type="ChEBI" id="CHEBI:85445"/>
        <dbReference type="ChEBI" id="CHEBI:85448"/>
        <dbReference type="EC" id="2.1.1.63"/>
    </reaction>
</comment>
<dbReference type="AlphaFoldDB" id="A0A377T076"/>
<evidence type="ECO:0000256" key="3">
    <source>
        <dbReference type="ARBA" id="ARBA00022679"/>
    </source>
</evidence>
<evidence type="ECO:0000313" key="12">
    <source>
        <dbReference type="Proteomes" id="UP000295794"/>
    </source>
</evidence>
<dbReference type="Pfam" id="PF02870">
    <property type="entry name" value="Methyltransf_1N"/>
    <property type="match status" value="1"/>
</dbReference>
<accession>A0A377T076</accession>
<dbReference type="InterPro" id="IPR008332">
    <property type="entry name" value="MethylG_MeTrfase_N"/>
</dbReference>
<evidence type="ECO:0000256" key="5">
    <source>
        <dbReference type="ARBA" id="ARBA00023204"/>
    </source>
</evidence>